<dbReference type="Proteomes" id="UP000198897">
    <property type="component" value="Unassembled WGS sequence"/>
</dbReference>
<sequence>KGSSNGHKQRIKVARLHEKIANSRKDYLHKISTEIIKNHDVIGVENLQISNMLKNRKLSKSISDASWSIFTSMLEYKAEWYGKQLVPVSKVFASSQLCSKCGYQNNEVKNLAVRTWNCPNCGSRHDRDLNASFNILKEIKRILPTVGATGLA</sequence>
<evidence type="ECO:0000313" key="9">
    <source>
        <dbReference type="Proteomes" id="UP000198897"/>
    </source>
</evidence>
<evidence type="ECO:0000259" key="6">
    <source>
        <dbReference type="Pfam" id="PF01385"/>
    </source>
</evidence>
<protein>
    <submittedName>
        <fullName evidence="8">Putative transposase</fullName>
    </submittedName>
</protein>
<name>A0A1I2R289_9BACI</name>
<keyword evidence="3" id="KW-0815">Transposition</keyword>
<dbReference type="RefSeq" id="WP_139205844.1">
    <property type="nucleotide sequence ID" value="NZ_FOOG01000036.1"/>
</dbReference>
<organism evidence="8 9">
    <name type="scientific">Halobacillus alkaliphilus</name>
    <dbReference type="NCBI Taxonomy" id="396056"/>
    <lineage>
        <taxon>Bacteria</taxon>
        <taxon>Bacillati</taxon>
        <taxon>Bacillota</taxon>
        <taxon>Bacilli</taxon>
        <taxon>Bacillales</taxon>
        <taxon>Bacillaceae</taxon>
        <taxon>Halobacillus</taxon>
    </lineage>
</organism>
<feature type="domain" description="Cas12f1-like TNB" evidence="7">
    <location>
        <begin position="67"/>
        <end position="135"/>
    </location>
</feature>
<dbReference type="OrthoDB" id="56768at2"/>
<dbReference type="GO" id="GO:0006310">
    <property type="term" value="P:DNA recombination"/>
    <property type="evidence" value="ECO:0007669"/>
    <property type="project" value="UniProtKB-KW"/>
</dbReference>
<dbReference type="Pfam" id="PF01385">
    <property type="entry name" value="OrfB_IS605"/>
    <property type="match status" value="1"/>
</dbReference>
<feature type="non-terminal residue" evidence="8">
    <location>
        <position position="1"/>
    </location>
</feature>
<dbReference type="PANTHER" id="PTHR30405">
    <property type="entry name" value="TRANSPOSASE"/>
    <property type="match status" value="1"/>
</dbReference>
<dbReference type="NCBIfam" id="TIGR01766">
    <property type="entry name" value="IS200/IS605 family accessory protein TnpB-like domain"/>
    <property type="match status" value="1"/>
</dbReference>
<dbReference type="PANTHER" id="PTHR30405:SF25">
    <property type="entry name" value="RNA-GUIDED DNA ENDONUCLEASE INSQ-RELATED"/>
    <property type="match status" value="1"/>
</dbReference>
<evidence type="ECO:0000256" key="3">
    <source>
        <dbReference type="ARBA" id="ARBA00022578"/>
    </source>
</evidence>
<keyword evidence="5" id="KW-0233">DNA recombination</keyword>
<evidence type="ECO:0000313" key="8">
    <source>
        <dbReference type="EMBL" id="SFG33619.1"/>
    </source>
</evidence>
<evidence type="ECO:0000256" key="4">
    <source>
        <dbReference type="ARBA" id="ARBA00023125"/>
    </source>
</evidence>
<reference evidence="9" key="1">
    <citation type="submission" date="2016-10" db="EMBL/GenBank/DDBJ databases">
        <authorList>
            <person name="Varghese N."/>
            <person name="Submissions S."/>
        </authorList>
    </citation>
    <scope>NUCLEOTIDE SEQUENCE [LARGE SCALE GENOMIC DNA]</scope>
    <source>
        <strain evidence="9">FP5</strain>
    </source>
</reference>
<dbReference type="GO" id="GO:0003677">
    <property type="term" value="F:DNA binding"/>
    <property type="evidence" value="ECO:0007669"/>
    <property type="project" value="UniProtKB-KW"/>
</dbReference>
<dbReference type="InterPro" id="IPR001959">
    <property type="entry name" value="Transposase"/>
</dbReference>
<evidence type="ECO:0000256" key="1">
    <source>
        <dbReference type="ARBA" id="ARBA00008761"/>
    </source>
</evidence>
<dbReference type="InterPro" id="IPR010095">
    <property type="entry name" value="Cas12f1-like_TNB"/>
</dbReference>
<evidence type="ECO:0000256" key="5">
    <source>
        <dbReference type="ARBA" id="ARBA00023172"/>
    </source>
</evidence>
<keyword evidence="9" id="KW-1185">Reference proteome</keyword>
<dbReference type="EMBL" id="FOOG01000036">
    <property type="protein sequence ID" value="SFG33619.1"/>
    <property type="molecule type" value="Genomic_DNA"/>
</dbReference>
<proteinExistence type="inferred from homology"/>
<comment type="similarity">
    <text evidence="2">In the N-terminal section; belongs to the transposase 2 family.</text>
</comment>
<accession>A0A1I2R289</accession>
<keyword evidence="4" id="KW-0238">DNA-binding</keyword>
<gene>
    <name evidence="8" type="ORF">SAMN05216353_1361</name>
</gene>
<evidence type="ECO:0000256" key="2">
    <source>
        <dbReference type="ARBA" id="ARBA00011044"/>
    </source>
</evidence>
<dbReference type="AlphaFoldDB" id="A0A1I2R289"/>
<dbReference type="NCBIfam" id="NF040570">
    <property type="entry name" value="guided_TnpB"/>
    <property type="match status" value="1"/>
</dbReference>
<comment type="similarity">
    <text evidence="1">In the C-terminal section; belongs to the transposase 35 family.</text>
</comment>
<dbReference type="GO" id="GO:0032196">
    <property type="term" value="P:transposition"/>
    <property type="evidence" value="ECO:0007669"/>
    <property type="project" value="UniProtKB-KW"/>
</dbReference>
<dbReference type="InterPro" id="IPR051399">
    <property type="entry name" value="RNA-guided_DNA_endo/Transpos"/>
</dbReference>
<feature type="domain" description="Probable transposase IS891/IS1136/IS1341" evidence="6">
    <location>
        <begin position="1"/>
        <end position="55"/>
    </location>
</feature>
<evidence type="ECO:0000259" key="7">
    <source>
        <dbReference type="Pfam" id="PF07282"/>
    </source>
</evidence>
<dbReference type="Pfam" id="PF07282">
    <property type="entry name" value="Cas12f1-like_TNB"/>
    <property type="match status" value="1"/>
</dbReference>